<evidence type="ECO:0000259" key="2">
    <source>
        <dbReference type="Pfam" id="PF01757"/>
    </source>
</evidence>
<dbReference type="AlphaFoldDB" id="A0A543I434"/>
<evidence type="ECO:0000313" key="3">
    <source>
        <dbReference type="EMBL" id="TQM65349.1"/>
    </source>
</evidence>
<feature type="transmembrane region" description="Helical" evidence="1">
    <location>
        <begin position="170"/>
        <end position="189"/>
    </location>
</feature>
<feature type="transmembrane region" description="Helical" evidence="1">
    <location>
        <begin position="21"/>
        <end position="40"/>
    </location>
</feature>
<organism evidence="3 4">
    <name type="scientific">Klugiella xanthotipulae</name>
    <dbReference type="NCBI Taxonomy" id="244735"/>
    <lineage>
        <taxon>Bacteria</taxon>
        <taxon>Bacillati</taxon>
        <taxon>Actinomycetota</taxon>
        <taxon>Actinomycetes</taxon>
        <taxon>Micrococcales</taxon>
        <taxon>Microbacteriaceae</taxon>
        <taxon>Klugiella</taxon>
    </lineage>
</organism>
<dbReference type="Pfam" id="PF01757">
    <property type="entry name" value="Acyl_transf_3"/>
    <property type="match status" value="1"/>
</dbReference>
<comment type="caution">
    <text evidence="3">The sequence shown here is derived from an EMBL/GenBank/DDBJ whole genome shotgun (WGS) entry which is preliminary data.</text>
</comment>
<evidence type="ECO:0000313" key="4">
    <source>
        <dbReference type="Proteomes" id="UP000318331"/>
    </source>
</evidence>
<feature type="transmembrane region" description="Helical" evidence="1">
    <location>
        <begin position="319"/>
        <end position="339"/>
    </location>
</feature>
<dbReference type="GO" id="GO:0016020">
    <property type="term" value="C:membrane"/>
    <property type="evidence" value="ECO:0007669"/>
    <property type="project" value="TreeGrafter"/>
</dbReference>
<dbReference type="GO" id="GO:0016747">
    <property type="term" value="F:acyltransferase activity, transferring groups other than amino-acyl groups"/>
    <property type="evidence" value="ECO:0007669"/>
    <property type="project" value="InterPro"/>
</dbReference>
<reference evidence="3 4" key="1">
    <citation type="submission" date="2019-06" db="EMBL/GenBank/DDBJ databases">
        <title>Sequencing the genomes of 1000 actinobacteria strains.</title>
        <authorList>
            <person name="Klenk H.-P."/>
        </authorList>
    </citation>
    <scope>NUCLEOTIDE SEQUENCE [LARGE SCALE GENOMIC DNA]</scope>
    <source>
        <strain evidence="3 4">DSM 18031</strain>
    </source>
</reference>
<dbReference type="PANTHER" id="PTHR23028">
    <property type="entry name" value="ACETYLTRANSFERASE"/>
    <property type="match status" value="1"/>
</dbReference>
<feature type="transmembrane region" description="Helical" evidence="1">
    <location>
        <begin position="287"/>
        <end position="307"/>
    </location>
</feature>
<keyword evidence="1" id="KW-1133">Transmembrane helix</keyword>
<keyword evidence="1" id="KW-0812">Transmembrane</keyword>
<dbReference type="EMBL" id="VFPN01000001">
    <property type="protein sequence ID" value="TQM65349.1"/>
    <property type="molecule type" value="Genomic_DNA"/>
</dbReference>
<dbReference type="InterPro" id="IPR002656">
    <property type="entry name" value="Acyl_transf_3_dom"/>
</dbReference>
<gene>
    <name evidence="3" type="ORF">FB466_0147</name>
</gene>
<feature type="transmembrane region" description="Helical" evidence="1">
    <location>
        <begin position="225"/>
        <end position="244"/>
    </location>
</feature>
<name>A0A543I434_9MICO</name>
<feature type="domain" description="Acyltransferase 3" evidence="2">
    <location>
        <begin position="19"/>
        <end position="336"/>
    </location>
</feature>
<evidence type="ECO:0000256" key="1">
    <source>
        <dbReference type="SAM" id="Phobius"/>
    </source>
</evidence>
<feature type="transmembrane region" description="Helical" evidence="1">
    <location>
        <begin position="93"/>
        <end position="114"/>
    </location>
</feature>
<dbReference type="OrthoDB" id="9807745at2"/>
<protein>
    <submittedName>
        <fullName evidence="3">Peptidoglycan/LPS O-acetylase OafA/YrhL</fullName>
    </submittedName>
</protein>
<accession>A0A543I434</accession>
<keyword evidence="4" id="KW-1185">Reference proteome</keyword>
<dbReference type="InterPro" id="IPR050879">
    <property type="entry name" value="Acyltransferase_3"/>
</dbReference>
<feature type="transmembrane region" description="Helical" evidence="1">
    <location>
        <begin position="256"/>
        <end position="275"/>
    </location>
</feature>
<sequence length="382" mass="42293">MFRAANEISAGRSSRVQIVDYYRFAAAAWVLLFHYFFSGIASGRVTSLDYLSPVPAAIRYGYLGVDLFFLISGFVIVQSVSGKTARSFTVGRFVRLYPAFWVAMLITASIAAFWGTGELAVTGPQVLANLTMVPTWWGENPVDGVYWTLLFELKFYALVGLFVFFRKTAWLGTFMPLWSIGMLLVTLRAPGHAQQIDFLGGYYFLFAGGAIIASIRQSGWSPLRIAGLLASFMGVIPLELTKAFNQARDTVTPMPTVVTVGLIALIYGMLLLTLSRRVSSWTLPGSAFVGALTYPIYLLHASIGYMVLNHLATNENQWLVFPCLILSMVVLAYAVHRVIEVGLKSQWYRFFDATVGRAVGAVEGWAARVRRRVRGGNLVRRG</sequence>
<feature type="transmembrane region" description="Helical" evidence="1">
    <location>
        <begin position="195"/>
        <end position="213"/>
    </location>
</feature>
<dbReference type="PANTHER" id="PTHR23028:SF53">
    <property type="entry name" value="ACYL_TRANSF_3 DOMAIN-CONTAINING PROTEIN"/>
    <property type="match status" value="1"/>
</dbReference>
<dbReference type="Proteomes" id="UP000318331">
    <property type="component" value="Unassembled WGS sequence"/>
</dbReference>
<feature type="transmembrane region" description="Helical" evidence="1">
    <location>
        <begin position="60"/>
        <end position="81"/>
    </location>
</feature>
<keyword evidence="1" id="KW-0472">Membrane</keyword>
<dbReference type="GO" id="GO:0000271">
    <property type="term" value="P:polysaccharide biosynthetic process"/>
    <property type="evidence" value="ECO:0007669"/>
    <property type="project" value="TreeGrafter"/>
</dbReference>
<dbReference type="RefSeq" id="WP_141915058.1">
    <property type="nucleotide sequence ID" value="NZ_BAAAYS010000013.1"/>
</dbReference>
<proteinExistence type="predicted"/>
<feature type="transmembrane region" description="Helical" evidence="1">
    <location>
        <begin position="144"/>
        <end position="165"/>
    </location>
</feature>